<evidence type="ECO:0000256" key="1">
    <source>
        <dbReference type="SAM" id="MobiDB-lite"/>
    </source>
</evidence>
<feature type="region of interest" description="Disordered" evidence="1">
    <location>
        <begin position="692"/>
        <end position="726"/>
    </location>
</feature>
<keyword evidence="3" id="KW-1185">Reference proteome</keyword>
<dbReference type="EMBL" id="CAJVQB010017288">
    <property type="protein sequence ID" value="CAG8783586.1"/>
    <property type="molecule type" value="Genomic_DNA"/>
</dbReference>
<protein>
    <submittedName>
        <fullName evidence="2">5476_t:CDS:1</fullName>
    </submittedName>
</protein>
<accession>A0ABN7VN41</accession>
<feature type="compositionally biased region" description="Basic residues" evidence="1">
    <location>
        <begin position="11"/>
        <end position="22"/>
    </location>
</feature>
<evidence type="ECO:0000313" key="2">
    <source>
        <dbReference type="EMBL" id="CAG8783586.1"/>
    </source>
</evidence>
<comment type="caution">
    <text evidence="2">The sequence shown here is derived from an EMBL/GenBank/DDBJ whole genome shotgun (WGS) entry which is preliminary data.</text>
</comment>
<dbReference type="Proteomes" id="UP000789901">
    <property type="component" value="Unassembled WGS sequence"/>
</dbReference>
<organism evidence="2 3">
    <name type="scientific">Gigaspora margarita</name>
    <dbReference type="NCBI Taxonomy" id="4874"/>
    <lineage>
        <taxon>Eukaryota</taxon>
        <taxon>Fungi</taxon>
        <taxon>Fungi incertae sedis</taxon>
        <taxon>Mucoromycota</taxon>
        <taxon>Glomeromycotina</taxon>
        <taxon>Glomeromycetes</taxon>
        <taxon>Diversisporales</taxon>
        <taxon>Gigasporaceae</taxon>
        <taxon>Gigaspora</taxon>
    </lineage>
</organism>
<feature type="non-terminal residue" evidence="2">
    <location>
        <position position="738"/>
    </location>
</feature>
<evidence type="ECO:0000313" key="3">
    <source>
        <dbReference type="Proteomes" id="UP000789901"/>
    </source>
</evidence>
<gene>
    <name evidence="2" type="ORF">GMARGA_LOCUS20075</name>
</gene>
<sequence>MGDDFEFNKSGSKKHIPRKKVPKTNSQTRAKTKKLPIHKDIIDLSKLIQAIQKKYVLGLSSEEQEKANGVVGKIREKYGIEISEIVNTDSTSLFEWVFNAKSCWRALRKLEQLEEEKSMQRRIRKAVDSRYEKIDGKPGKMLASILKRPFKKVSIDRVLEQTENERVLYNEPSEVLERTKMHYQNQFKEREVSDSRELIEEFYQPLREINENWYRKLTIEISRDEWLVEERYVEIDDYKLYAEERGSLTRFLGVWLTTLVNEKLVEKKAKTVVGVGGLGRYKSLAQEIFSKQFTGLQNRLNSYDQLNELTLIRRNDGILLASICNETWEQTRNEVLRKVWKNNLTNTVLVKASKHGITFKSDSNPWKIYGTGLQIYEVLNNKVFLRYFTESQRRRKTLWFDIIEKKIMKDWQTRKIVESFTCNEGNKLSMEIRAKRLSSDKRKREWVLINKENESSVIGKVLKKGSKQVLVNHWTVEGAADELRECSGYRLKKVDVPSACQQWVKTRQILGVLPKVDQVENSKLPVLVSEVQGFRKKNRTLKLETSETLQLERIRIFGHDESLIRVQCFNARLTELLVNQLNANLRKLDKGGQRNYSRLDLEMAIIGVSNIKQRERHESYVRGLVPAEVLENLGELTLLCSERNLAMQTYISSFERGFHKAVWKRICKFVARWEEEAGICTKKRQKVRVAKEDMPKKQGMVGQGASIVSDKSRKMNAKEKQARREEVQRLFDKGLDEI</sequence>
<proteinExistence type="predicted"/>
<feature type="compositionally biased region" description="Basic and acidic residues" evidence="1">
    <location>
        <begin position="710"/>
        <end position="726"/>
    </location>
</feature>
<feature type="region of interest" description="Disordered" evidence="1">
    <location>
        <begin position="1"/>
        <end position="31"/>
    </location>
</feature>
<name>A0ABN7VN41_GIGMA</name>
<reference evidence="2 3" key="1">
    <citation type="submission" date="2021-06" db="EMBL/GenBank/DDBJ databases">
        <authorList>
            <person name="Kallberg Y."/>
            <person name="Tangrot J."/>
            <person name="Rosling A."/>
        </authorList>
    </citation>
    <scope>NUCLEOTIDE SEQUENCE [LARGE SCALE GENOMIC DNA]</scope>
    <source>
        <strain evidence="2 3">120-4 pot B 10/14</strain>
    </source>
</reference>